<dbReference type="GO" id="GO:0016020">
    <property type="term" value="C:membrane"/>
    <property type="evidence" value="ECO:0007669"/>
    <property type="project" value="UniProtKB-SubCell"/>
</dbReference>
<dbReference type="Pfam" id="PF03208">
    <property type="entry name" value="PRA1"/>
    <property type="match status" value="1"/>
</dbReference>
<feature type="transmembrane region" description="Helical" evidence="5">
    <location>
        <begin position="57"/>
        <end position="90"/>
    </location>
</feature>
<keyword evidence="2 5" id="KW-0812">Transmembrane</keyword>
<name>A0A0A1TWA1_ENTIV</name>
<keyword evidence="7" id="KW-1185">Reference proteome</keyword>
<dbReference type="GeneID" id="14883924"/>
<evidence type="ECO:0000256" key="1">
    <source>
        <dbReference type="ARBA" id="ARBA00004141"/>
    </source>
</evidence>
<dbReference type="EMBL" id="KB207092">
    <property type="protein sequence ID" value="ELP84949.1"/>
    <property type="molecule type" value="Genomic_DNA"/>
</dbReference>
<dbReference type="RefSeq" id="XP_004184295.1">
    <property type="nucleotide sequence ID" value="XM_004184247.1"/>
</dbReference>
<dbReference type="VEuPathDB" id="AmoebaDB:EIN_309320"/>
<protein>
    <recommendedName>
        <fullName evidence="5">PRA1 family protein</fullName>
    </recommendedName>
</protein>
<organism evidence="6 7">
    <name type="scientific">Entamoeba invadens IP1</name>
    <dbReference type="NCBI Taxonomy" id="370355"/>
    <lineage>
        <taxon>Eukaryota</taxon>
        <taxon>Amoebozoa</taxon>
        <taxon>Evosea</taxon>
        <taxon>Archamoebae</taxon>
        <taxon>Mastigamoebida</taxon>
        <taxon>Entamoebidae</taxon>
        <taxon>Entamoeba</taxon>
    </lineage>
</organism>
<dbReference type="PANTHER" id="PTHR19317">
    <property type="entry name" value="PRENYLATED RAB ACCEPTOR 1-RELATED"/>
    <property type="match status" value="1"/>
</dbReference>
<evidence type="ECO:0000256" key="5">
    <source>
        <dbReference type="RuleBase" id="RU363107"/>
    </source>
</evidence>
<dbReference type="AlphaFoldDB" id="A0A0A1TWA1"/>
<comment type="subcellular location">
    <subcellularLocation>
        <location evidence="1 5">Membrane</location>
        <topology evidence="1 5">Multi-pass membrane protein</topology>
    </subcellularLocation>
</comment>
<feature type="transmembrane region" description="Helical" evidence="5">
    <location>
        <begin position="102"/>
        <end position="121"/>
    </location>
</feature>
<evidence type="ECO:0000313" key="6">
    <source>
        <dbReference type="EMBL" id="ELP84949.1"/>
    </source>
</evidence>
<keyword evidence="4 5" id="KW-0472">Membrane</keyword>
<dbReference type="KEGG" id="eiv:EIN_309320"/>
<keyword evidence="3 5" id="KW-1133">Transmembrane helix</keyword>
<feature type="transmembrane region" description="Helical" evidence="5">
    <location>
        <begin position="127"/>
        <end position="147"/>
    </location>
</feature>
<proteinExistence type="inferred from homology"/>
<dbReference type="PANTHER" id="PTHR19317:SF0">
    <property type="entry name" value="PRENYLATED RAB ACCEPTOR PROTEIN 1"/>
    <property type="match status" value="1"/>
</dbReference>
<dbReference type="GO" id="GO:0005794">
    <property type="term" value="C:Golgi apparatus"/>
    <property type="evidence" value="ECO:0007669"/>
    <property type="project" value="TreeGrafter"/>
</dbReference>
<dbReference type="Proteomes" id="UP000014680">
    <property type="component" value="Unassembled WGS sequence"/>
</dbReference>
<dbReference type="InterPro" id="IPR004895">
    <property type="entry name" value="Prenylated_rab_accept_PRA1"/>
</dbReference>
<evidence type="ECO:0000256" key="3">
    <source>
        <dbReference type="ARBA" id="ARBA00022989"/>
    </source>
</evidence>
<accession>A0A0A1TWA1</accession>
<sequence>MGFEIEKYKKIANGWYQEFMKEADTLTKYFAFGAPKNKDKAMKRITKNTDLFKEIYLVFFIIIYTVFVFVCPSILISGICALLVAVIYSLCDDFGVEAIAKLPPMYIQIAMAVVLVIVSLIAGDITYVLSAMFISLIVIGTHAALASKSAKIKGDIKKGVEGMKKDIKKELD</sequence>
<gene>
    <name evidence="6" type="ORF">EIN_309320</name>
</gene>
<reference evidence="6 7" key="1">
    <citation type="submission" date="2012-10" db="EMBL/GenBank/DDBJ databases">
        <authorList>
            <person name="Zafar N."/>
            <person name="Inman J."/>
            <person name="Hall N."/>
            <person name="Lorenzi H."/>
            <person name="Caler E."/>
        </authorList>
    </citation>
    <scope>NUCLEOTIDE SEQUENCE [LARGE SCALE GENOMIC DNA]</scope>
    <source>
        <strain evidence="6 7">IP1</strain>
    </source>
</reference>
<evidence type="ECO:0000256" key="4">
    <source>
        <dbReference type="ARBA" id="ARBA00023136"/>
    </source>
</evidence>
<evidence type="ECO:0000256" key="2">
    <source>
        <dbReference type="ARBA" id="ARBA00022692"/>
    </source>
</evidence>
<evidence type="ECO:0000313" key="7">
    <source>
        <dbReference type="Proteomes" id="UP000014680"/>
    </source>
</evidence>
<comment type="similarity">
    <text evidence="5">Belongs to the PRA1 family.</text>
</comment>